<protein>
    <submittedName>
        <fullName evidence="1">Putative ovule protein</fullName>
    </submittedName>
</protein>
<sequence>KPSQSHFPHLVDHEGLTYLIPYILISNPITPSMTTHPPQHLHLHNMHRLGMKFLDWQTLSPMQQSRSNHHPVEHYNNSLA</sequence>
<name>A0A0V0GX50_SOLCH</name>
<accession>A0A0V0GX50</accession>
<dbReference type="EMBL" id="GEDG01029180">
    <property type="protein sequence ID" value="JAP12706.1"/>
    <property type="molecule type" value="Transcribed_RNA"/>
</dbReference>
<reference evidence="1" key="1">
    <citation type="submission" date="2015-12" db="EMBL/GenBank/DDBJ databases">
        <title>Gene expression during late stages of embryo sac development: a critical building block for successful pollen-pistil interactions.</title>
        <authorList>
            <person name="Liu Y."/>
            <person name="Joly V."/>
            <person name="Sabar M."/>
            <person name="Matton D.P."/>
        </authorList>
    </citation>
    <scope>NUCLEOTIDE SEQUENCE</scope>
</reference>
<dbReference type="AlphaFoldDB" id="A0A0V0GX50"/>
<evidence type="ECO:0000313" key="1">
    <source>
        <dbReference type="EMBL" id="JAP12706.1"/>
    </source>
</evidence>
<proteinExistence type="predicted"/>
<feature type="non-terminal residue" evidence="1">
    <location>
        <position position="1"/>
    </location>
</feature>
<organism evidence="1">
    <name type="scientific">Solanum chacoense</name>
    <name type="common">Chaco potato</name>
    <dbReference type="NCBI Taxonomy" id="4108"/>
    <lineage>
        <taxon>Eukaryota</taxon>
        <taxon>Viridiplantae</taxon>
        <taxon>Streptophyta</taxon>
        <taxon>Embryophyta</taxon>
        <taxon>Tracheophyta</taxon>
        <taxon>Spermatophyta</taxon>
        <taxon>Magnoliopsida</taxon>
        <taxon>eudicotyledons</taxon>
        <taxon>Gunneridae</taxon>
        <taxon>Pentapetalae</taxon>
        <taxon>asterids</taxon>
        <taxon>lamiids</taxon>
        <taxon>Solanales</taxon>
        <taxon>Solanaceae</taxon>
        <taxon>Solanoideae</taxon>
        <taxon>Solaneae</taxon>
        <taxon>Solanum</taxon>
    </lineage>
</organism>